<evidence type="ECO:0000256" key="2">
    <source>
        <dbReference type="ARBA" id="ARBA00006386"/>
    </source>
</evidence>
<proteinExistence type="inferred from homology"/>
<gene>
    <name evidence="8" type="ORF">C449_04872</name>
</gene>
<sequence length="378" mass="40961">MAIQQGLIESGRFLIEMVWITWWPIVLGFTISGAIQAFVSQERMGDMIGGDSWREIGLASGFGFISSSCSFGAVATAKSLFKKGASAATSLAAYEFASTNLVIEIGIVIWIVLSPTFMVADFVGGALLIVLLAGAFKYLVPESWIEDAREHVRNLDDDEGGHGMDEDWVQNHSWKEKLLTLRGWRKASKNAIGEWQMLWKELVAGFIIAALIKGFVPESAWQQLFSIFPEGTVGWIVFGVVIGAVIGVLTFVCSVSNVPFALVLWQGGIPFGGVLSYIFADLIVPHIVDMYRKFYGWRMAATMFVLFFAAAAVAGVVIHAVWAGAGLIPARGAVGGTKPGWYTTILNVVFSGVFLVQAYFMYFEERGGGIAGVVPGAN</sequence>
<keyword evidence="5 7" id="KW-1133">Transmembrane helix</keyword>
<comment type="subcellular location">
    <subcellularLocation>
        <location evidence="1">Cell membrane</location>
        <topology evidence="1">Multi-pass membrane protein</topology>
    </subcellularLocation>
</comment>
<dbReference type="InterPro" id="IPR053166">
    <property type="entry name" value="UPF0718_permease"/>
</dbReference>
<evidence type="ECO:0000313" key="8">
    <source>
        <dbReference type="EMBL" id="EMA46009.1"/>
    </source>
</evidence>
<dbReference type="OrthoDB" id="37898at2157"/>
<evidence type="ECO:0000313" key="9">
    <source>
        <dbReference type="Proteomes" id="UP000011669"/>
    </source>
</evidence>
<feature type="transmembrane region" description="Helical" evidence="7">
    <location>
        <begin position="93"/>
        <end position="113"/>
    </location>
</feature>
<evidence type="ECO:0000256" key="7">
    <source>
        <dbReference type="SAM" id="Phobius"/>
    </source>
</evidence>
<evidence type="ECO:0000256" key="1">
    <source>
        <dbReference type="ARBA" id="ARBA00004651"/>
    </source>
</evidence>
<protein>
    <submittedName>
        <fullName evidence="8">Putative metal ion permease</fullName>
    </submittedName>
</protein>
<keyword evidence="3" id="KW-1003">Cell membrane</keyword>
<evidence type="ECO:0000256" key="6">
    <source>
        <dbReference type="ARBA" id="ARBA00023136"/>
    </source>
</evidence>
<dbReference type="EMBL" id="AOMD01000015">
    <property type="protein sequence ID" value="EMA46009.1"/>
    <property type="molecule type" value="Genomic_DNA"/>
</dbReference>
<feature type="transmembrane region" description="Helical" evidence="7">
    <location>
        <begin position="20"/>
        <end position="39"/>
    </location>
</feature>
<keyword evidence="6 7" id="KW-0472">Membrane</keyword>
<feature type="transmembrane region" description="Helical" evidence="7">
    <location>
        <begin position="59"/>
        <end position="81"/>
    </location>
</feature>
<keyword evidence="9" id="KW-1185">Reference proteome</keyword>
<feature type="transmembrane region" description="Helical" evidence="7">
    <location>
        <begin position="340"/>
        <end position="362"/>
    </location>
</feature>
<evidence type="ECO:0000256" key="4">
    <source>
        <dbReference type="ARBA" id="ARBA00022692"/>
    </source>
</evidence>
<accession>M0MMR7</accession>
<feature type="transmembrane region" description="Helical" evidence="7">
    <location>
        <begin position="119"/>
        <end position="140"/>
    </location>
</feature>
<dbReference type="InterPro" id="IPR005524">
    <property type="entry name" value="DUF318"/>
</dbReference>
<dbReference type="PANTHER" id="PTHR42775:SF1">
    <property type="entry name" value="PERMEASE RV2963-RELATED"/>
    <property type="match status" value="1"/>
</dbReference>
<dbReference type="Pfam" id="PF03773">
    <property type="entry name" value="ArsP_1"/>
    <property type="match status" value="1"/>
</dbReference>
<feature type="transmembrane region" description="Helical" evidence="7">
    <location>
        <begin position="260"/>
        <end position="280"/>
    </location>
</feature>
<dbReference type="RefSeq" id="WP_006076829.1">
    <property type="nucleotide sequence ID" value="NZ_AOMD01000015.1"/>
</dbReference>
<evidence type="ECO:0000256" key="3">
    <source>
        <dbReference type="ARBA" id="ARBA00022475"/>
    </source>
</evidence>
<name>M0MMR7_9EURY</name>
<dbReference type="STRING" id="1227455.C449_04872"/>
<dbReference type="Proteomes" id="UP000011669">
    <property type="component" value="Unassembled WGS sequence"/>
</dbReference>
<organism evidence="8 9">
    <name type="scientific">Halococcus saccharolyticus DSM 5350</name>
    <dbReference type="NCBI Taxonomy" id="1227455"/>
    <lineage>
        <taxon>Archaea</taxon>
        <taxon>Methanobacteriati</taxon>
        <taxon>Methanobacteriota</taxon>
        <taxon>Stenosarchaea group</taxon>
        <taxon>Halobacteria</taxon>
        <taxon>Halobacteriales</taxon>
        <taxon>Halococcaceae</taxon>
        <taxon>Halococcus</taxon>
    </lineage>
</organism>
<comment type="similarity">
    <text evidence="2">Belongs to the UPF0718 family.</text>
</comment>
<dbReference type="GO" id="GO:0005886">
    <property type="term" value="C:plasma membrane"/>
    <property type="evidence" value="ECO:0007669"/>
    <property type="project" value="UniProtKB-SubCell"/>
</dbReference>
<reference evidence="8 9" key="1">
    <citation type="journal article" date="2014" name="PLoS Genet.">
        <title>Phylogenetically driven sequencing of extremely halophilic archaea reveals strategies for static and dynamic osmo-response.</title>
        <authorList>
            <person name="Becker E.A."/>
            <person name="Seitzer P.M."/>
            <person name="Tritt A."/>
            <person name="Larsen D."/>
            <person name="Krusor M."/>
            <person name="Yao A.I."/>
            <person name="Wu D."/>
            <person name="Madern D."/>
            <person name="Eisen J.A."/>
            <person name="Darling A.E."/>
            <person name="Facciotti M.T."/>
        </authorList>
    </citation>
    <scope>NUCLEOTIDE SEQUENCE [LARGE SCALE GENOMIC DNA]</scope>
    <source>
        <strain evidence="8 9">DSM 5350</strain>
    </source>
</reference>
<dbReference type="PANTHER" id="PTHR42775">
    <property type="entry name" value="PERMEASE RV2963-RELATED"/>
    <property type="match status" value="1"/>
</dbReference>
<feature type="transmembrane region" description="Helical" evidence="7">
    <location>
        <begin position="235"/>
        <end position="253"/>
    </location>
</feature>
<evidence type="ECO:0000256" key="5">
    <source>
        <dbReference type="ARBA" id="ARBA00022989"/>
    </source>
</evidence>
<keyword evidence="4 7" id="KW-0812">Transmembrane</keyword>
<dbReference type="InParanoid" id="M0MMR7"/>
<feature type="transmembrane region" description="Helical" evidence="7">
    <location>
        <begin position="300"/>
        <end position="328"/>
    </location>
</feature>
<dbReference type="AlphaFoldDB" id="M0MMR7"/>
<comment type="caution">
    <text evidence="8">The sequence shown here is derived from an EMBL/GenBank/DDBJ whole genome shotgun (WGS) entry which is preliminary data.</text>
</comment>
<dbReference type="PATRIC" id="fig|1227455.4.peg.996"/>